<evidence type="ECO:0000256" key="2">
    <source>
        <dbReference type="ARBA" id="ARBA00009140"/>
    </source>
</evidence>
<feature type="transmembrane region" description="Helical" evidence="10">
    <location>
        <begin position="84"/>
        <end position="103"/>
    </location>
</feature>
<keyword evidence="6 10" id="KW-0949">S-adenosyl-L-methionine</keyword>
<evidence type="ECO:0000256" key="11">
    <source>
        <dbReference type="SAM" id="MobiDB-lite"/>
    </source>
</evidence>
<keyword evidence="8 10" id="KW-1133">Transmembrane helix</keyword>
<feature type="transmembrane region" description="Helical" evidence="10">
    <location>
        <begin position="183"/>
        <end position="206"/>
    </location>
</feature>
<comment type="similarity">
    <text evidence="2 10">Belongs to the class VI-like SAM-binding methyltransferase superfamily. Isoprenylcysteine carboxyl methyltransferase family.</text>
</comment>
<sequence>MTMEPTLPALQGSTTSRSPQNGSWSPPLSRRGPVLANAHTDHHAEVDLQQPPARQSELSTALDTYDSQYLPGQPKSLAGIATRAFLLGAVLVLSVTLTLYTLLLQPTPLWRIPSFFTILSIFHFLEFWTTARYNTRAAQVSSFLLSQNGSEYNIAHTAALLECLLTNLLFPHRAWLAPILRDTLLWTGVLFVVTGQIIRSAAMIAAGTNFNHIVQRKKEATHRLVTTGIYAHLRHPSYFGFFWWGLGTQLLLGNPMCFTGYAVVLWRFFSQRIEREEKFLVHFFGNEYVVYRNRTRVRIPFIR</sequence>
<dbReference type="STRING" id="913774.A0A0C3DZA9"/>
<accession>A0A0C3DZA9</accession>
<dbReference type="OrthoDB" id="422086at2759"/>
<comment type="catalytic activity">
    <reaction evidence="10">
        <text>[protein]-C-terminal S-[(2E,6E)-farnesyl]-L-cysteine + S-adenosyl-L-methionine = [protein]-C-terminal S-[(2E,6E)-farnesyl]-L-cysteine methyl ester + S-adenosyl-L-homocysteine</text>
        <dbReference type="Rhea" id="RHEA:21672"/>
        <dbReference type="Rhea" id="RHEA-COMP:12125"/>
        <dbReference type="Rhea" id="RHEA-COMP:12126"/>
        <dbReference type="ChEBI" id="CHEBI:57856"/>
        <dbReference type="ChEBI" id="CHEBI:59789"/>
        <dbReference type="ChEBI" id="CHEBI:90510"/>
        <dbReference type="ChEBI" id="CHEBI:90511"/>
        <dbReference type="EC" id="2.1.1.100"/>
    </reaction>
</comment>
<keyword evidence="5" id="KW-0808">Transferase</keyword>
<dbReference type="FunCoup" id="A0A0C3DZA9">
    <property type="interactions" value="514"/>
</dbReference>
<evidence type="ECO:0000256" key="6">
    <source>
        <dbReference type="ARBA" id="ARBA00022691"/>
    </source>
</evidence>
<dbReference type="GO" id="GO:0004671">
    <property type="term" value="F:protein C-terminal S-isoprenylcysteine carboxyl O-methyltransferase activity"/>
    <property type="evidence" value="ECO:0007669"/>
    <property type="project" value="UniProtKB-EC"/>
</dbReference>
<dbReference type="GO" id="GO:0005789">
    <property type="term" value="C:endoplasmic reticulum membrane"/>
    <property type="evidence" value="ECO:0007669"/>
    <property type="project" value="UniProtKB-SubCell"/>
</dbReference>
<dbReference type="Pfam" id="PF04140">
    <property type="entry name" value="ICMT"/>
    <property type="match status" value="1"/>
</dbReference>
<keyword evidence="4 10" id="KW-0489">Methyltransferase</keyword>
<evidence type="ECO:0000256" key="7">
    <source>
        <dbReference type="ARBA" id="ARBA00022692"/>
    </source>
</evidence>
<evidence type="ECO:0000313" key="12">
    <source>
        <dbReference type="EMBL" id="KIN07428.1"/>
    </source>
</evidence>
<gene>
    <name evidence="12" type="ORF">OIDMADRAFT_150945</name>
</gene>
<dbReference type="HOGENOM" id="CLU_065200_0_0_1"/>
<dbReference type="PROSITE" id="PS51564">
    <property type="entry name" value="SAM_ICMT"/>
    <property type="match status" value="1"/>
</dbReference>
<name>A0A0C3DZA9_OIDMZ</name>
<feature type="transmembrane region" description="Helical" evidence="10">
    <location>
        <begin position="241"/>
        <end position="269"/>
    </location>
</feature>
<evidence type="ECO:0000313" key="13">
    <source>
        <dbReference type="Proteomes" id="UP000054321"/>
    </source>
</evidence>
<dbReference type="InParanoid" id="A0A0C3DZA9"/>
<evidence type="ECO:0000256" key="5">
    <source>
        <dbReference type="ARBA" id="ARBA00022679"/>
    </source>
</evidence>
<organism evidence="12 13">
    <name type="scientific">Oidiodendron maius (strain Zn)</name>
    <dbReference type="NCBI Taxonomy" id="913774"/>
    <lineage>
        <taxon>Eukaryota</taxon>
        <taxon>Fungi</taxon>
        <taxon>Dikarya</taxon>
        <taxon>Ascomycota</taxon>
        <taxon>Pezizomycotina</taxon>
        <taxon>Leotiomycetes</taxon>
        <taxon>Leotiomycetes incertae sedis</taxon>
        <taxon>Myxotrichaceae</taxon>
        <taxon>Oidiodendron</taxon>
    </lineage>
</organism>
<keyword evidence="7 10" id="KW-0812">Transmembrane</keyword>
<feature type="compositionally biased region" description="Polar residues" evidence="11">
    <location>
        <begin position="11"/>
        <end position="26"/>
    </location>
</feature>
<keyword evidence="9 10" id="KW-0472">Membrane</keyword>
<evidence type="ECO:0000256" key="8">
    <source>
        <dbReference type="ARBA" id="ARBA00022989"/>
    </source>
</evidence>
<dbReference type="AlphaFoldDB" id="A0A0C3DZA9"/>
<dbReference type="PANTHER" id="PTHR12714:SF9">
    <property type="entry name" value="PROTEIN-S-ISOPRENYLCYSTEINE O-METHYLTRANSFERASE"/>
    <property type="match status" value="1"/>
</dbReference>
<feature type="region of interest" description="Disordered" evidence="11">
    <location>
        <begin position="1"/>
        <end position="34"/>
    </location>
</feature>
<reference evidence="12 13" key="1">
    <citation type="submission" date="2014-04" db="EMBL/GenBank/DDBJ databases">
        <authorList>
            <consortium name="DOE Joint Genome Institute"/>
            <person name="Kuo A."/>
            <person name="Martino E."/>
            <person name="Perotto S."/>
            <person name="Kohler A."/>
            <person name="Nagy L.G."/>
            <person name="Floudas D."/>
            <person name="Copeland A."/>
            <person name="Barry K.W."/>
            <person name="Cichocki N."/>
            <person name="Veneault-Fourrey C."/>
            <person name="LaButti K."/>
            <person name="Lindquist E.A."/>
            <person name="Lipzen A."/>
            <person name="Lundell T."/>
            <person name="Morin E."/>
            <person name="Murat C."/>
            <person name="Sun H."/>
            <person name="Tunlid A."/>
            <person name="Henrissat B."/>
            <person name="Grigoriev I.V."/>
            <person name="Hibbett D.S."/>
            <person name="Martin F."/>
            <person name="Nordberg H.P."/>
            <person name="Cantor M.N."/>
            <person name="Hua S.X."/>
        </authorList>
    </citation>
    <scope>NUCLEOTIDE SEQUENCE [LARGE SCALE GENOMIC DNA]</scope>
    <source>
        <strain evidence="12 13">Zn</strain>
    </source>
</reference>
<dbReference type="Proteomes" id="UP000054321">
    <property type="component" value="Unassembled WGS sequence"/>
</dbReference>
<evidence type="ECO:0000256" key="1">
    <source>
        <dbReference type="ARBA" id="ARBA00004141"/>
    </source>
</evidence>
<protein>
    <recommendedName>
        <fullName evidence="3 10">Protein-S-isoprenylcysteine O-methyltransferase</fullName>
        <ecNumber evidence="3 10">2.1.1.100</ecNumber>
    </recommendedName>
</protein>
<keyword evidence="13" id="KW-1185">Reference proteome</keyword>
<comment type="subcellular location">
    <subcellularLocation>
        <location evidence="10">Endoplasmic reticulum membrane</location>
        <topology evidence="10">Multi-pass membrane protein</topology>
    </subcellularLocation>
    <subcellularLocation>
        <location evidence="1">Membrane</location>
        <topology evidence="1">Multi-pass membrane protein</topology>
    </subcellularLocation>
</comment>
<evidence type="ECO:0000256" key="10">
    <source>
        <dbReference type="RuleBase" id="RU362022"/>
    </source>
</evidence>
<evidence type="ECO:0000256" key="4">
    <source>
        <dbReference type="ARBA" id="ARBA00022603"/>
    </source>
</evidence>
<proteinExistence type="inferred from homology"/>
<evidence type="ECO:0000256" key="9">
    <source>
        <dbReference type="ARBA" id="ARBA00023136"/>
    </source>
</evidence>
<dbReference type="EC" id="2.1.1.100" evidence="3 10"/>
<dbReference type="PANTHER" id="PTHR12714">
    <property type="entry name" value="PROTEIN-S ISOPRENYLCYSTEINE O-METHYLTRANSFERASE"/>
    <property type="match status" value="1"/>
</dbReference>
<feature type="transmembrane region" description="Helical" evidence="10">
    <location>
        <begin position="109"/>
        <end position="128"/>
    </location>
</feature>
<reference evidence="13" key="2">
    <citation type="submission" date="2015-01" db="EMBL/GenBank/DDBJ databases">
        <title>Evolutionary Origins and Diversification of the Mycorrhizal Mutualists.</title>
        <authorList>
            <consortium name="DOE Joint Genome Institute"/>
            <consortium name="Mycorrhizal Genomics Consortium"/>
            <person name="Kohler A."/>
            <person name="Kuo A."/>
            <person name="Nagy L.G."/>
            <person name="Floudas D."/>
            <person name="Copeland A."/>
            <person name="Barry K.W."/>
            <person name="Cichocki N."/>
            <person name="Veneault-Fourrey C."/>
            <person name="LaButti K."/>
            <person name="Lindquist E.A."/>
            <person name="Lipzen A."/>
            <person name="Lundell T."/>
            <person name="Morin E."/>
            <person name="Murat C."/>
            <person name="Riley R."/>
            <person name="Ohm R."/>
            <person name="Sun H."/>
            <person name="Tunlid A."/>
            <person name="Henrissat B."/>
            <person name="Grigoriev I.V."/>
            <person name="Hibbett D.S."/>
            <person name="Martin F."/>
        </authorList>
    </citation>
    <scope>NUCLEOTIDE SEQUENCE [LARGE SCALE GENOMIC DNA]</scope>
    <source>
        <strain evidence="13">Zn</strain>
    </source>
</reference>
<evidence type="ECO:0000256" key="3">
    <source>
        <dbReference type="ARBA" id="ARBA00012151"/>
    </source>
</evidence>
<dbReference type="InterPro" id="IPR025770">
    <property type="entry name" value="PPMT_MeTrfase"/>
</dbReference>
<dbReference type="GO" id="GO:0032259">
    <property type="term" value="P:methylation"/>
    <property type="evidence" value="ECO:0007669"/>
    <property type="project" value="UniProtKB-KW"/>
</dbReference>
<dbReference type="EMBL" id="KN832870">
    <property type="protein sequence ID" value="KIN07428.1"/>
    <property type="molecule type" value="Genomic_DNA"/>
</dbReference>
<keyword evidence="10" id="KW-0256">Endoplasmic reticulum</keyword>
<dbReference type="InterPro" id="IPR007269">
    <property type="entry name" value="ICMT_MeTrfase"/>
</dbReference>
<dbReference type="Gene3D" id="1.20.120.1630">
    <property type="match status" value="1"/>
</dbReference>